<sequence length="167" mass="18253">MFIAVASCISAAAQTIDSSKSGVKFEIGNMGVKKVKGTFSGMKGTIDFNPQNPAAAHFDVCIDASTVNTENEKRDNHLRNKDFFETDKYPEICFKSKEVTKTAEGYSVAGKLTAHGVTNDVTIPFTFNNNVFEGKFILKRLDYKIGEGTNTFMVGNEVEVTITCAVK</sequence>
<proteinExistence type="predicted"/>
<keyword evidence="3" id="KW-1185">Reference proteome</keyword>
<organism evidence="2 3">
    <name type="scientific">Chitinophaga terrae</name>
    <name type="common">ex Kim and Jung 2007</name>
    <dbReference type="NCBI Taxonomy" id="408074"/>
    <lineage>
        <taxon>Bacteria</taxon>
        <taxon>Pseudomonadati</taxon>
        <taxon>Bacteroidota</taxon>
        <taxon>Chitinophagia</taxon>
        <taxon>Chitinophagales</taxon>
        <taxon>Chitinophagaceae</taxon>
        <taxon>Chitinophaga</taxon>
    </lineage>
</organism>
<dbReference type="Gene3D" id="2.40.128.110">
    <property type="entry name" value="Lipid/polyisoprenoid-binding, YceI-like"/>
    <property type="match status" value="1"/>
</dbReference>
<reference evidence="3" key="1">
    <citation type="submission" date="2016-10" db="EMBL/GenBank/DDBJ databases">
        <authorList>
            <person name="Varghese N."/>
            <person name="Submissions S."/>
        </authorList>
    </citation>
    <scope>NUCLEOTIDE SEQUENCE [LARGE SCALE GENOMIC DNA]</scope>
    <source>
        <strain evidence="3">DSM 23920</strain>
    </source>
</reference>
<dbReference type="Pfam" id="PF04264">
    <property type="entry name" value="YceI"/>
    <property type="match status" value="1"/>
</dbReference>
<evidence type="ECO:0000313" key="2">
    <source>
        <dbReference type="EMBL" id="SEA24111.1"/>
    </source>
</evidence>
<dbReference type="STRING" id="408074.SAMN05660909_01267"/>
<dbReference type="SUPFAM" id="SSF101874">
    <property type="entry name" value="YceI-like"/>
    <property type="match status" value="1"/>
</dbReference>
<dbReference type="PANTHER" id="PTHR34406">
    <property type="entry name" value="PROTEIN YCEI"/>
    <property type="match status" value="1"/>
</dbReference>
<dbReference type="AlphaFoldDB" id="A0A1H3ZL26"/>
<gene>
    <name evidence="2" type="ORF">SAMN05660909_01267</name>
</gene>
<dbReference type="SMART" id="SM00867">
    <property type="entry name" value="YceI"/>
    <property type="match status" value="1"/>
</dbReference>
<name>A0A1H3ZL26_9BACT</name>
<dbReference type="PANTHER" id="PTHR34406:SF1">
    <property type="entry name" value="PROTEIN YCEI"/>
    <property type="match status" value="1"/>
</dbReference>
<evidence type="ECO:0000313" key="3">
    <source>
        <dbReference type="Proteomes" id="UP000199656"/>
    </source>
</evidence>
<protein>
    <submittedName>
        <fullName evidence="2">Polyisoprenoid-binding protein YceI</fullName>
    </submittedName>
</protein>
<dbReference type="InterPro" id="IPR007372">
    <property type="entry name" value="Lipid/polyisoprenoid-bd_YceI"/>
</dbReference>
<feature type="domain" description="Lipid/polyisoprenoid-binding YceI-like" evidence="1">
    <location>
        <begin position="13"/>
        <end position="167"/>
    </location>
</feature>
<dbReference type="InterPro" id="IPR036761">
    <property type="entry name" value="TTHA0802/YceI-like_sf"/>
</dbReference>
<dbReference type="EMBL" id="FNRL01000004">
    <property type="protein sequence ID" value="SEA24111.1"/>
    <property type="molecule type" value="Genomic_DNA"/>
</dbReference>
<evidence type="ECO:0000259" key="1">
    <source>
        <dbReference type="SMART" id="SM00867"/>
    </source>
</evidence>
<dbReference type="Proteomes" id="UP000199656">
    <property type="component" value="Unassembled WGS sequence"/>
</dbReference>
<accession>A0A1H3ZL26</accession>